<proteinExistence type="predicted"/>
<dbReference type="Proteomes" id="UP000800200">
    <property type="component" value="Unassembled WGS sequence"/>
</dbReference>
<reference evidence="1" key="1">
    <citation type="journal article" date="2020" name="Stud. Mycol.">
        <title>101 Dothideomycetes genomes: a test case for predicting lifestyles and emergence of pathogens.</title>
        <authorList>
            <person name="Haridas S."/>
            <person name="Albert R."/>
            <person name="Binder M."/>
            <person name="Bloem J."/>
            <person name="Labutti K."/>
            <person name="Salamov A."/>
            <person name="Andreopoulos B."/>
            <person name="Baker S."/>
            <person name="Barry K."/>
            <person name="Bills G."/>
            <person name="Bluhm B."/>
            <person name="Cannon C."/>
            <person name="Castanera R."/>
            <person name="Culley D."/>
            <person name="Daum C."/>
            <person name="Ezra D."/>
            <person name="Gonzalez J."/>
            <person name="Henrissat B."/>
            <person name="Kuo A."/>
            <person name="Liang C."/>
            <person name="Lipzen A."/>
            <person name="Lutzoni F."/>
            <person name="Magnuson J."/>
            <person name="Mondo S."/>
            <person name="Nolan M."/>
            <person name="Ohm R."/>
            <person name="Pangilinan J."/>
            <person name="Park H.-J."/>
            <person name="Ramirez L."/>
            <person name="Alfaro M."/>
            <person name="Sun H."/>
            <person name="Tritt A."/>
            <person name="Yoshinaga Y."/>
            <person name="Zwiers L.-H."/>
            <person name="Turgeon B."/>
            <person name="Goodwin S."/>
            <person name="Spatafora J."/>
            <person name="Crous P."/>
            <person name="Grigoriev I."/>
        </authorList>
    </citation>
    <scope>NUCLEOTIDE SEQUENCE</scope>
    <source>
        <strain evidence="1">CBS 207.26</strain>
    </source>
</reference>
<evidence type="ECO:0000313" key="1">
    <source>
        <dbReference type="EMBL" id="KAF2176537.1"/>
    </source>
</evidence>
<accession>A0A6A6DAP1</accession>
<dbReference type="AlphaFoldDB" id="A0A6A6DAP1"/>
<protein>
    <submittedName>
        <fullName evidence="1">Uncharacterized protein</fullName>
    </submittedName>
</protein>
<evidence type="ECO:0000313" key="2">
    <source>
        <dbReference type="Proteomes" id="UP000800200"/>
    </source>
</evidence>
<keyword evidence="2" id="KW-1185">Reference proteome</keyword>
<gene>
    <name evidence="1" type="ORF">K469DRAFT_400773</name>
</gene>
<name>A0A6A6DAP1_9PEZI</name>
<sequence length="158" mass="17928">MASLPSERLRGPVRVLIRTRPVHLQAIHPSFEKADTALIDKLCAKLFDKESTTKIQHLITRIADERRSERVDIIFDCGGVPAEEPQPEVVAFKLIVKDSEVIASEISHPEIKSKVNDTVDWWRGINVKNHITFPSRTDVRRRRRGLDVGSRVSTLGPF</sequence>
<dbReference type="EMBL" id="ML994706">
    <property type="protein sequence ID" value="KAF2176537.1"/>
    <property type="molecule type" value="Genomic_DNA"/>
</dbReference>
<organism evidence="1 2">
    <name type="scientific">Zopfia rhizophila CBS 207.26</name>
    <dbReference type="NCBI Taxonomy" id="1314779"/>
    <lineage>
        <taxon>Eukaryota</taxon>
        <taxon>Fungi</taxon>
        <taxon>Dikarya</taxon>
        <taxon>Ascomycota</taxon>
        <taxon>Pezizomycotina</taxon>
        <taxon>Dothideomycetes</taxon>
        <taxon>Dothideomycetes incertae sedis</taxon>
        <taxon>Zopfiaceae</taxon>
        <taxon>Zopfia</taxon>
    </lineage>
</organism>
<dbReference type="OrthoDB" id="3924126at2759"/>